<dbReference type="SUPFAM" id="SSF54928">
    <property type="entry name" value="RNA-binding domain, RBD"/>
    <property type="match status" value="3"/>
</dbReference>
<dbReference type="Pfam" id="PF00076">
    <property type="entry name" value="RRM_1"/>
    <property type="match status" value="3"/>
</dbReference>
<name>A0A9E7KII9_9LILI</name>
<dbReference type="Gene3D" id="3.30.70.330">
    <property type="match status" value="3"/>
</dbReference>
<dbReference type="AlphaFoldDB" id="A0A9E7KII9"/>
<dbReference type="PANTHER" id="PTHR21245">
    <property type="entry name" value="HETEROGENEOUS NUCLEAR RIBONUCLEOPROTEIN"/>
    <property type="match status" value="1"/>
</dbReference>
<keyword evidence="6" id="KW-1185">Reference proteome</keyword>
<gene>
    <name evidence="5" type="ORF">MUK42_10408</name>
</gene>
<feature type="region of interest" description="Disordered" evidence="3">
    <location>
        <begin position="515"/>
        <end position="565"/>
    </location>
</feature>
<feature type="domain" description="RRM" evidence="4">
    <location>
        <begin position="251"/>
        <end position="320"/>
    </location>
</feature>
<dbReference type="EMBL" id="CP097509">
    <property type="protein sequence ID" value="URE19867.1"/>
    <property type="molecule type" value="Genomic_DNA"/>
</dbReference>
<dbReference type="SMART" id="SM00360">
    <property type="entry name" value="RRM"/>
    <property type="match status" value="3"/>
</dbReference>
<feature type="domain" description="RRM" evidence="4">
    <location>
        <begin position="427"/>
        <end position="509"/>
    </location>
</feature>
<feature type="compositionally biased region" description="Polar residues" evidence="3">
    <location>
        <begin position="537"/>
        <end position="546"/>
    </location>
</feature>
<dbReference type="PROSITE" id="PS50102">
    <property type="entry name" value="RRM"/>
    <property type="match status" value="3"/>
</dbReference>
<sequence>MPPKKRVVKTVRKTVPKSKSKTPVAPAPAPVAAAPADDNPSPPPAASDIPITPVPAVAAEVSTPLPSSTASETPVSELVEPSPEPPAPVAAPEPSEAPSAALPEAVPETSEPSATDASPAVEETQVAVAVPSEAPKKTIVRVRKVIKKKIIKKRIPKVVSSAKKDSLQPPTEAADLETPVTESGLENPSSDAAVGGATPTENVGLEEQKDVGLVEETDVPLQDKEERQEEAVTTAADEEAGMSERQNRRKTEIFIGGLGRDVREEDLRMVFGKVGEIVEVRMMMDGQTGKNKGYAFLRYKEAAQAKRAVSEFSKVEVCGKICGAAALEGNDTIFLGNIDKKWRKEDVIKMLQDIGIEKIDTVTVMADPYNADTNRGFAFLELETNRDAHLAYRKLQKKDVFGKGRNIKVAWAEPLNDPDEEQMQKVKSVYVEGIPSSWHETKLREIFKKFGEIERIVHSRDIQSAKRKDFAFVNYSTRESALSCIESFEKEELTENGSKVNIKVSLAKPVQKGKQNKGFLKSTSTEKDKLKPVQRQVKASVSSYKGKSSERDHNASGEDKKTSTTNELLQVLREQAAWKQGQVGYARGPAVQDYSHIAAGGKRAFSYTGEDAAYSDVRGYPRARLDSSFPVSSSSYGAHPHGLPGSSLPYYQHPSVGYPSGTRYGVAEHSSTFQEFLLHMEAVCIPDTHENWNVSLHHLFQPGTPHAVHQNIPTLVLKYDVSWQVLIGCH</sequence>
<proteinExistence type="predicted"/>
<feature type="compositionally biased region" description="Low complexity" evidence="3">
    <location>
        <begin position="92"/>
        <end position="108"/>
    </location>
</feature>
<dbReference type="InterPro" id="IPR035979">
    <property type="entry name" value="RBD_domain_sf"/>
</dbReference>
<feature type="compositionally biased region" description="Polar residues" evidence="3">
    <location>
        <begin position="180"/>
        <end position="190"/>
    </location>
</feature>
<evidence type="ECO:0000256" key="1">
    <source>
        <dbReference type="ARBA" id="ARBA00022884"/>
    </source>
</evidence>
<feature type="compositionally biased region" description="Polar residues" evidence="3">
    <location>
        <begin position="64"/>
        <end position="73"/>
    </location>
</feature>
<dbReference type="InterPro" id="IPR012677">
    <property type="entry name" value="Nucleotide-bd_a/b_plait_sf"/>
</dbReference>
<feature type="region of interest" description="Disordered" evidence="3">
    <location>
        <begin position="159"/>
        <end position="245"/>
    </location>
</feature>
<keyword evidence="1 2" id="KW-0694">RNA-binding</keyword>
<feature type="compositionally biased region" description="Basic and acidic residues" evidence="3">
    <location>
        <begin position="221"/>
        <end position="230"/>
    </location>
</feature>
<evidence type="ECO:0000259" key="4">
    <source>
        <dbReference type="PROSITE" id="PS50102"/>
    </source>
</evidence>
<reference evidence="5" key="1">
    <citation type="submission" date="2022-05" db="EMBL/GenBank/DDBJ databases">
        <title>The Musa troglodytarum L. genome provides insights into the mechanism of non-climacteric behaviour and enrichment of carotenoids.</title>
        <authorList>
            <person name="Wang J."/>
        </authorList>
    </citation>
    <scope>NUCLEOTIDE SEQUENCE</scope>
    <source>
        <tissue evidence="5">Leaf</tissue>
    </source>
</reference>
<dbReference type="Proteomes" id="UP001055439">
    <property type="component" value="Chromosome 7"/>
</dbReference>
<feature type="compositionally biased region" description="Basic and acidic residues" evidence="3">
    <location>
        <begin position="547"/>
        <end position="562"/>
    </location>
</feature>
<organism evidence="5 6">
    <name type="scientific">Musa troglodytarum</name>
    <name type="common">fe'i banana</name>
    <dbReference type="NCBI Taxonomy" id="320322"/>
    <lineage>
        <taxon>Eukaryota</taxon>
        <taxon>Viridiplantae</taxon>
        <taxon>Streptophyta</taxon>
        <taxon>Embryophyta</taxon>
        <taxon>Tracheophyta</taxon>
        <taxon>Spermatophyta</taxon>
        <taxon>Magnoliopsida</taxon>
        <taxon>Liliopsida</taxon>
        <taxon>Zingiberales</taxon>
        <taxon>Musaceae</taxon>
        <taxon>Musa</taxon>
    </lineage>
</organism>
<dbReference type="GO" id="GO:0003723">
    <property type="term" value="F:RNA binding"/>
    <property type="evidence" value="ECO:0007669"/>
    <property type="project" value="UniProtKB-UniRule"/>
</dbReference>
<feature type="region of interest" description="Disordered" evidence="3">
    <location>
        <begin position="1"/>
        <end position="134"/>
    </location>
</feature>
<feature type="compositionally biased region" description="Basic residues" evidence="3">
    <location>
        <begin position="1"/>
        <end position="20"/>
    </location>
</feature>
<evidence type="ECO:0000313" key="5">
    <source>
        <dbReference type="EMBL" id="URE19867.1"/>
    </source>
</evidence>
<feature type="compositionally biased region" description="Pro residues" evidence="3">
    <location>
        <begin position="82"/>
        <end position="91"/>
    </location>
</feature>
<accession>A0A9E7KII9</accession>
<evidence type="ECO:0000256" key="2">
    <source>
        <dbReference type="PROSITE-ProRule" id="PRU00176"/>
    </source>
</evidence>
<dbReference type="CDD" id="cd00590">
    <property type="entry name" value="RRM_SF"/>
    <property type="match status" value="1"/>
</dbReference>
<dbReference type="InterPro" id="IPR000504">
    <property type="entry name" value="RRM_dom"/>
</dbReference>
<feature type="domain" description="RRM" evidence="4">
    <location>
        <begin position="331"/>
        <end position="414"/>
    </location>
</feature>
<dbReference type="OrthoDB" id="3800936at2759"/>
<evidence type="ECO:0000313" key="6">
    <source>
        <dbReference type="Proteomes" id="UP001055439"/>
    </source>
</evidence>
<evidence type="ECO:0000256" key="3">
    <source>
        <dbReference type="SAM" id="MobiDB-lite"/>
    </source>
</evidence>
<feature type="compositionally biased region" description="Low complexity" evidence="3">
    <location>
        <begin position="30"/>
        <end position="39"/>
    </location>
</feature>
<protein>
    <recommendedName>
        <fullName evidence="4">RRM domain-containing protein</fullName>
    </recommendedName>
</protein>